<evidence type="ECO:0000256" key="3">
    <source>
        <dbReference type="ARBA" id="ARBA00008770"/>
    </source>
</evidence>
<gene>
    <name evidence="7" type="primary">otsB</name>
    <name evidence="7" type="ORF">IAA98_04055</name>
</gene>
<dbReference type="InterPro" id="IPR036412">
    <property type="entry name" value="HAD-like_sf"/>
</dbReference>
<dbReference type="PANTHER" id="PTHR43768">
    <property type="entry name" value="TREHALOSE 6-PHOSPHATE PHOSPHATASE"/>
    <property type="match status" value="1"/>
</dbReference>
<dbReference type="PANTHER" id="PTHR43768:SF3">
    <property type="entry name" value="TREHALOSE 6-PHOSPHATE PHOSPHATASE"/>
    <property type="match status" value="1"/>
</dbReference>
<sequence length="272" mass="29197">MSRTIVSELAAAIAADREHCLLATDFDGVLAPIVDDPERATIDPSARQALVRWAGLVGQVAIITGRPARTAVRLAGLDSADLRSLVVLGQYGVERWDGASGQYHDPEPPERLAELRERLPQVLSEAGWSEAVVEDKGRALAVHTRRLPDPAGAFSDLRAPIQRLARELGLHLEPGKHVLEVRPTGMDKGRALDELADSTGARTVIYMGDDRGDLPAFDAVRRMSDTERTTCGVWAASPEQPNLPGVADVVVEGPSGVATWLQTLADQVEALA</sequence>
<keyword evidence="6" id="KW-0460">Magnesium</keyword>
<evidence type="ECO:0000256" key="1">
    <source>
        <dbReference type="ARBA" id="ARBA00000500"/>
    </source>
</evidence>
<protein>
    <recommendedName>
        <fullName evidence="6">Trehalose 6-phosphate phosphatase</fullName>
        <ecNumber evidence="6">3.1.3.12</ecNumber>
    </recommendedName>
</protein>
<evidence type="ECO:0000313" key="7">
    <source>
        <dbReference type="EMBL" id="HIT74738.1"/>
    </source>
</evidence>
<dbReference type="SUPFAM" id="SSF56784">
    <property type="entry name" value="HAD-like"/>
    <property type="match status" value="1"/>
</dbReference>
<dbReference type="Proteomes" id="UP000886842">
    <property type="component" value="Unassembled WGS sequence"/>
</dbReference>
<name>A0A9D1GVX8_9ACTN</name>
<evidence type="ECO:0000256" key="4">
    <source>
        <dbReference type="ARBA" id="ARBA00022801"/>
    </source>
</evidence>
<dbReference type="InterPro" id="IPR003337">
    <property type="entry name" value="Trehalose_PPase"/>
</dbReference>
<dbReference type="GO" id="GO:0005992">
    <property type="term" value="P:trehalose biosynthetic process"/>
    <property type="evidence" value="ECO:0007669"/>
    <property type="project" value="InterPro"/>
</dbReference>
<accession>A0A9D1GVX8</accession>
<dbReference type="InterPro" id="IPR006379">
    <property type="entry name" value="HAD-SF_hydro_IIB"/>
</dbReference>
<organism evidence="7 8">
    <name type="scientific">Candidatus Avipropionibacterium avicola</name>
    <dbReference type="NCBI Taxonomy" id="2840701"/>
    <lineage>
        <taxon>Bacteria</taxon>
        <taxon>Bacillati</taxon>
        <taxon>Actinomycetota</taxon>
        <taxon>Actinomycetes</taxon>
        <taxon>Propionibacteriales</taxon>
        <taxon>Propionibacteriaceae</taxon>
        <taxon>Propionibacteriaceae incertae sedis</taxon>
        <taxon>Candidatus Avipropionibacterium</taxon>
    </lineage>
</organism>
<comment type="similarity">
    <text evidence="3 6">Belongs to the trehalose phosphatase family.</text>
</comment>
<dbReference type="AlphaFoldDB" id="A0A9D1GVX8"/>
<dbReference type="InterPro" id="IPR044651">
    <property type="entry name" value="OTSB-like"/>
</dbReference>
<dbReference type="GO" id="GO:0046872">
    <property type="term" value="F:metal ion binding"/>
    <property type="evidence" value="ECO:0007669"/>
    <property type="project" value="UniProtKB-KW"/>
</dbReference>
<keyword evidence="6" id="KW-0479">Metal-binding</keyword>
<keyword evidence="4 6" id="KW-0378">Hydrolase</keyword>
<dbReference type="Gene3D" id="3.30.70.1020">
    <property type="entry name" value="Trehalose-6-phosphate phosphatase related protein, domain 2"/>
    <property type="match status" value="1"/>
</dbReference>
<dbReference type="NCBIfam" id="TIGR00685">
    <property type="entry name" value="T6PP"/>
    <property type="match status" value="1"/>
</dbReference>
<evidence type="ECO:0000256" key="2">
    <source>
        <dbReference type="ARBA" id="ARBA00005199"/>
    </source>
</evidence>
<reference evidence="7" key="1">
    <citation type="submission" date="2020-10" db="EMBL/GenBank/DDBJ databases">
        <authorList>
            <person name="Gilroy R."/>
        </authorList>
    </citation>
    <scope>NUCLEOTIDE SEQUENCE</scope>
    <source>
        <strain evidence="7">ChiGjej1B1-24693</strain>
    </source>
</reference>
<comment type="pathway">
    <text evidence="2 6">Glycan biosynthesis; trehalose biosynthesis.</text>
</comment>
<comment type="caution">
    <text evidence="7">The sequence shown here is derived from an EMBL/GenBank/DDBJ whole genome shotgun (WGS) entry which is preliminary data.</text>
</comment>
<comment type="catalytic activity">
    <reaction evidence="1 6">
        <text>alpha,alpha-trehalose 6-phosphate + H2O = alpha,alpha-trehalose + phosphate</text>
        <dbReference type="Rhea" id="RHEA:23420"/>
        <dbReference type="ChEBI" id="CHEBI:15377"/>
        <dbReference type="ChEBI" id="CHEBI:16551"/>
        <dbReference type="ChEBI" id="CHEBI:43474"/>
        <dbReference type="ChEBI" id="CHEBI:58429"/>
        <dbReference type="EC" id="3.1.3.12"/>
    </reaction>
</comment>
<dbReference type="Gene3D" id="3.40.50.1000">
    <property type="entry name" value="HAD superfamily/HAD-like"/>
    <property type="match status" value="1"/>
</dbReference>
<dbReference type="NCBIfam" id="TIGR01484">
    <property type="entry name" value="HAD-SF-IIB"/>
    <property type="match status" value="1"/>
</dbReference>
<comment type="function">
    <text evidence="5 6">Removes the phosphate from trehalose 6-phosphate to produce free trehalose.</text>
</comment>
<dbReference type="GO" id="GO:0004805">
    <property type="term" value="F:trehalose-phosphatase activity"/>
    <property type="evidence" value="ECO:0007669"/>
    <property type="project" value="UniProtKB-EC"/>
</dbReference>
<dbReference type="EMBL" id="DVLP01000118">
    <property type="protein sequence ID" value="HIT74738.1"/>
    <property type="molecule type" value="Genomic_DNA"/>
</dbReference>
<evidence type="ECO:0000256" key="5">
    <source>
        <dbReference type="ARBA" id="ARBA00024179"/>
    </source>
</evidence>
<dbReference type="InterPro" id="IPR023214">
    <property type="entry name" value="HAD_sf"/>
</dbReference>
<reference evidence="7" key="2">
    <citation type="journal article" date="2021" name="PeerJ">
        <title>Extensive microbial diversity within the chicken gut microbiome revealed by metagenomics and culture.</title>
        <authorList>
            <person name="Gilroy R."/>
            <person name="Ravi A."/>
            <person name="Getino M."/>
            <person name="Pursley I."/>
            <person name="Horton D.L."/>
            <person name="Alikhan N.F."/>
            <person name="Baker D."/>
            <person name="Gharbi K."/>
            <person name="Hall N."/>
            <person name="Watson M."/>
            <person name="Adriaenssens E.M."/>
            <person name="Foster-Nyarko E."/>
            <person name="Jarju S."/>
            <person name="Secka A."/>
            <person name="Antonio M."/>
            <person name="Oren A."/>
            <person name="Chaudhuri R.R."/>
            <person name="La Ragione R."/>
            <person name="Hildebrand F."/>
            <person name="Pallen M.J."/>
        </authorList>
    </citation>
    <scope>NUCLEOTIDE SEQUENCE</scope>
    <source>
        <strain evidence="7">ChiGjej1B1-24693</strain>
    </source>
</reference>
<proteinExistence type="inferred from homology"/>
<evidence type="ECO:0000313" key="8">
    <source>
        <dbReference type="Proteomes" id="UP000886842"/>
    </source>
</evidence>
<dbReference type="Pfam" id="PF02358">
    <property type="entry name" value="Trehalose_PPase"/>
    <property type="match status" value="1"/>
</dbReference>
<comment type="cofactor">
    <cofactor evidence="6">
        <name>Mg(2+)</name>
        <dbReference type="ChEBI" id="CHEBI:18420"/>
    </cofactor>
</comment>
<dbReference type="EC" id="3.1.3.12" evidence="6"/>
<evidence type="ECO:0000256" key="6">
    <source>
        <dbReference type="RuleBase" id="RU361117"/>
    </source>
</evidence>